<evidence type="ECO:0000313" key="3">
    <source>
        <dbReference type="Proteomes" id="UP000780875"/>
    </source>
</evidence>
<sequence>MDDQDLLHSISEMVDREHRLRQSHEDGPPGQPARPGERQELAALEVQLDQCWDLLRQRRARRAAGEDPDGATTRTGSVVENYWQ</sequence>
<feature type="compositionally biased region" description="Polar residues" evidence="1">
    <location>
        <begin position="72"/>
        <end position="84"/>
    </location>
</feature>
<dbReference type="Proteomes" id="UP000780875">
    <property type="component" value="Unassembled WGS sequence"/>
</dbReference>
<feature type="compositionally biased region" description="Basic and acidic residues" evidence="1">
    <location>
        <begin position="15"/>
        <end position="27"/>
    </location>
</feature>
<dbReference type="InterPro" id="IPR020311">
    <property type="entry name" value="Uncharacterised_Rv0898c"/>
</dbReference>
<accession>A0ABS7UHM6</accession>
<evidence type="ECO:0000256" key="1">
    <source>
        <dbReference type="SAM" id="MobiDB-lite"/>
    </source>
</evidence>
<organism evidence="2 3">
    <name type="scientific">Nocardioides mangrovi</name>
    <dbReference type="NCBI Taxonomy" id="2874580"/>
    <lineage>
        <taxon>Bacteria</taxon>
        <taxon>Bacillati</taxon>
        <taxon>Actinomycetota</taxon>
        <taxon>Actinomycetes</taxon>
        <taxon>Propionibacteriales</taxon>
        <taxon>Nocardioidaceae</taxon>
        <taxon>Nocardioides</taxon>
    </lineage>
</organism>
<dbReference type="Pfam" id="PF10944">
    <property type="entry name" value="DUF2630"/>
    <property type="match status" value="1"/>
</dbReference>
<proteinExistence type="predicted"/>
<reference evidence="2 3" key="1">
    <citation type="submission" date="2021-09" db="EMBL/GenBank/DDBJ databases">
        <title>Whole genome sequence of Nocardioides sp. GBK3QG-3.</title>
        <authorList>
            <person name="Tuo L."/>
        </authorList>
    </citation>
    <scope>NUCLEOTIDE SEQUENCE [LARGE SCALE GENOMIC DNA]</scope>
    <source>
        <strain evidence="2 3">GBK3QG-3</strain>
    </source>
</reference>
<comment type="caution">
    <text evidence="2">The sequence shown here is derived from an EMBL/GenBank/DDBJ whole genome shotgun (WGS) entry which is preliminary data.</text>
</comment>
<keyword evidence="3" id="KW-1185">Reference proteome</keyword>
<gene>
    <name evidence="2" type="ORF">K8U61_19280</name>
</gene>
<dbReference type="EMBL" id="JAIQZJ010000013">
    <property type="protein sequence ID" value="MBZ5740325.1"/>
    <property type="molecule type" value="Genomic_DNA"/>
</dbReference>
<feature type="region of interest" description="Disordered" evidence="1">
    <location>
        <begin position="60"/>
        <end position="84"/>
    </location>
</feature>
<evidence type="ECO:0000313" key="2">
    <source>
        <dbReference type="EMBL" id="MBZ5740325.1"/>
    </source>
</evidence>
<feature type="region of interest" description="Disordered" evidence="1">
    <location>
        <begin position="15"/>
        <end position="37"/>
    </location>
</feature>
<name>A0ABS7UHM6_9ACTN</name>
<protein>
    <submittedName>
        <fullName evidence="2">DUF2630 family protein</fullName>
    </submittedName>
</protein>
<dbReference type="RefSeq" id="WP_224124685.1">
    <property type="nucleotide sequence ID" value="NZ_JAIQZJ010000013.1"/>
</dbReference>